<keyword evidence="3 8" id="KW-1134">Transmembrane beta strand</keyword>
<evidence type="ECO:0000256" key="8">
    <source>
        <dbReference type="PROSITE-ProRule" id="PRU01360"/>
    </source>
</evidence>
<evidence type="ECO:0000259" key="11">
    <source>
        <dbReference type="Pfam" id="PF00593"/>
    </source>
</evidence>
<feature type="domain" description="TonB-dependent receptor-like beta-barrel" evidence="11">
    <location>
        <begin position="427"/>
        <end position="1016"/>
    </location>
</feature>
<dbReference type="Gene3D" id="2.40.170.20">
    <property type="entry name" value="TonB-dependent receptor, beta-barrel domain"/>
    <property type="match status" value="1"/>
</dbReference>
<dbReference type="InterPro" id="IPR036942">
    <property type="entry name" value="Beta-barrel_TonB_sf"/>
</dbReference>
<comment type="similarity">
    <text evidence="8 9">Belongs to the TonB-dependent receptor family.</text>
</comment>
<dbReference type="InterPro" id="IPR037066">
    <property type="entry name" value="Plug_dom_sf"/>
</dbReference>
<dbReference type="AlphaFoldDB" id="A0A3S3QFL9"/>
<dbReference type="Proteomes" id="UP000284120">
    <property type="component" value="Unassembled WGS sequence"/>
</dbReference>
<dbReference type="InterPro" id="IPR000531">
    <property type="entry name" value="Beta-barrel_TonB"/>
</dbReference>
<sequence length="1061" mass="114366">MKQKLLLLVIAVLSYFVVQAQDRVITGTVTSKEDGQPIPGVSVKVPGTKIGTVTAANGRFTLSIPSNARSLEVSYIGFATQTVEISSGNVIDVVLSEDTKALGEVVVTGYAITKKKEFTGSASVVKGDDLKDKPIQSFAQGLTGQAAGVSIVQPNGLLNNPPVIRVRGVSSISLNSFPLVVVDGIPFPTADISANSSANNPLGDINPSDIESIDILKDAASTAIYGSRAAAGVLVITTKKGKTGDAKVTYDGWFGVNNAVRLPELLNAQQYIDSKNIAVKNALALNANAVTASQRDANNNSFFPSYNADGSLVDTKWYDEVYRTAYSQNHNVTISGGTTKTTYYLSGGLSDQDGFLRANSFRRYSARANLTHKVTTWLSLSANINYNNSINNSPNSGSTPGAAFNSSGLGRIAIAAAPNVSVYNTSGTYNLAGQYIGNNANLIAATWAHPGVVIDKDKNSSENNRFLTNLSATANIVDGLSFKTNFSWDRSNSENIQFLNPLSGDGFSFNGYAYNHNQRRNNWNWINTLQYNKTFGGDHNLTLLLGSDVQSTRTTNWGAVRQGLGDPTFFNQFQGTYVTNVPPANGNNISEIAFEAYLASINYNYKGRYFVSGNFRRDGNSGLAFANRWGSFGGASIGWAISQEDFFKNSSLGSIINNFRLRASYGKTGNGNVGSYNEFTTYSSALYGVSPFAWVYNQAGNQNLRWETSKQTDIGLTLGFLNDRITLEADYFNKNIDNLILAVPQAPSKGIPFNTSTDVSGTILTNVGSMYNRGFEFALSGNLIKTQKFTWTANLNFTTLNNKVTELDPNVQQIITATGSLENTSITTVGYPIASIYAVKTNGVNPANGRRIFVNAAGREVQYLHQGGVNAWTYLDGTPAAAPSGDAQIVGSTLPKWYGGFNNTLTYGNFDLNVMFTFSGGNKIYNGSRAGLLDQRFWNNSTEILNAWTTPGQITDIPRRVYGDNVSNGSSFAIDANVEKADFLRLQSATLGYKIPRSIFGRTGINSLRVYASVNNAFIITKYTGVDPEISTNGNSNLSSGVERNSIPQGRQFTFGLSLGL</sequence>
<comment type="caution">
    <text evidence="13">The sequence shown here is derived from an EMBL/GenBank/DDBJ whole genome shotgun (WGS) entry which is preliminary data.</text>
</comment>
<keyword evidence="13" id="KW-0675">Receptor</keyword>
<dbReference type="PROSITE" id="PS52016">
    <property type="entry name" value="TONB_DEPENDENT_REC_3"/>
    <property type="match status" value="1"/>
</dbReference>
<dbReference type="GO" id="GO:0009279">
    <property type="term" value="C:cell outer membrane"/>
    <property type="evidence" value="ECO:0007669"/>
    <property type="project" value="UniProtKB-SubCell"/>
</dbReference>
<dbReference type="NCBIfam" id="TIGR04056">
    <property type="entry name" value="OMP_RagA_SusC"/>
    <property type="match status" value="1"/>
</dbReference>
<accession>A0A3S3QFL9</accession>
<keyword evidence="4 8" id="KW-0812">Transmembrane</keyword>
<evidence type="ECO:0000256" key="7">
    <source>
        <dbReference type="ARBA" id="ARBA00023237"/>
    </source>
</evidence>
<feature type="signal peptide" evidence="10">
    <location>
        <begin position="1"/>
        <end position="20"/>
    </location>
</feature>
<dbReference type="Pfam" id="PF13715">
    <property type="entry name" value="CarbopepD_reg_2"/>
    <property type="match status" value="1"/>
</dbReference>
<protein>
    <submittedName>
        <fullName evidence="13">TonB-dependent receptor</fullName>
    </submittedName>
</protein>
<evidence type="ECO:0000256" key="2">
    <source>
        <dbReference type="ARBA" id="ARBA00022448"/>
    </source>
</evidence>
<keyword evidence="14" id="KW-1185">Reference proteome</keyword>
<evidence type="ECO:0000259" key="12">
    <source>
        <dbReference type="Pfam" id="PF07715"/>
    </source>
</evidence>
<evidence type="ECO:0000256" key="10">
    <source>
        <dbReference type="SAM" id="SignalP"/>
    </source>
</evidence>
<proteinExistence type="inferred from homology"/>
<dbReference type="Pfam" id="PF07715">
    <property type="entry name" value="Plug"/>
    <property type="match status" value="1"/>
</dbReference>
<keyword evidence="6 8" id="KW-0472">Membrane</keyword>
<dbReference type="Gene3D" id="2.170.130.10">
    <property type="entry name" value="TonB-dependent receptor, plug domain"/>
    <property type="match status" value="1"/>
</dbReference>
<dbReference type="InterPro" id="IPR008969">
    <property type="entry name" value="CarboxyPept-like_regulatory"/>
</dbReference>
<evidence type="ECO:0000313" key="14">
    <source>
        <dbReference type="Proteomes" id="UP000284120"/>
    </source>
</evidence>
<dbReference type="InterPro" id="IPR023996">
    <property type="entry name" value="TonB-dep_OMP_SusC/RagA"/>
</dbReference>
<reference evidence="13 14" key="1">
    <citation type="submission" date="2018-06" db="EMBL/GenBank/DDBJ databases">
        <title>Pedobacter endophyticus sp. nov., an endophytic bacterium isolated from a leaf of Triticum aestivum.</title>
        <authorList>
            <person name="Zhang L."/>
        </authorList>
    </citation>
    <scope>NUCLEOTIDE SEQUENCE [LARGE SCALE GENOMIC DNA]</scope>
    <source>
        <strain evidence="13 14">CM134L-2</strain>
    </source>
</reference>
<dbReference type="RefSeq" id="WP_113647430.1">
    <property type="nucleotide sequence ID" value="NZ_QMHN01000003.1"/>
</dbReference>
<dbReference type="OrthoDB" id="9768177at2"/>
<dbReference type="EMBL" id="SAYW01000003">
    <property type="protein sequence ID" value="RWU07523.1"/>
    <property type="molecule type" value="Genomic_DNA"/>
</dbReference>
<comment type="subcellular location">
    <subcellularLocation>
        <location evidence="1 8">Cell outer membrane</location>
        <topology evidence="1 8">Multi-pass membrane protein</topology>
    </subcellularLocation>
</comment>
<evidence type="ECO:0000256" key="9">
    <source>
        <dbReference type="RuleBase" id="RU003357"/>
    </source>
</evidence>
<dbReference type="Gene3D" id="2.60.40.1120">
    <property type="entry name" value="Carboxypeptidase-like, regulatory domain"/>
    <property type="match status" value="1"/>
</dbReference>
<keyword evidence="7 8" id="KW-0998">Cell outer membrane</keyword>
<name>A0A3S3QFL9_9SPHI</name>
<gene>
    <name evidence="13" type="ORF">DPV69_11080</name>
</gene>
<keyword evidence="2 8" id="KW-0813">Transport</keyword>
<feature type="domain" description="TonB-dependent receptor plug" evidence="12">
    <location>
        <begin position="115"/>
        <end position="233"/>
    </location>
</feature>
<dbReference type="InterPro" id="IPR039426">
    <property type="entry name" value="TonB-dep_rcpt-like"/>
</dbReference>
<feature type="chain" id="PRO_5018633749" evidence="10">
    <location>
        <begin position="21"/>
        <end position="1061"/>
    </location>
</feature>
<dbReference type="InterPro" id="IPR023997">
    <property type="entry name" value="TonB-dep_OMP_SusC/RagA_CS"/>
</dbReference>
<evidence type="ECO:0000256" key="4">
    <source>
        <dbReference type="ARBA" id="ARBA00022692"/>
    </source>
</evidence>
<keyword evidence="10" id="KW-0732">Signal</keyword>
<keyword evidence="5 9" id="KW-0798">TonB box</keyword>
<dbReference type="NCBIfam" id="TIGR04057">
    <property type="entry name" value="SusC_RagA_signa"/>
    <property type="match status" value="1"/>
</dbReference>
<evidence type="ECO:0000256" key="1">
    <source>
        <dbReference type="ARBA" id="ARBA00004571"/>
    </source>
</evidence>
<dbReference type="Pfam" id="PF00593">
    <property type="entry name" value="TonB_dep_Rec_b-barrel"/>
    <property type="match status" value="1"/>
</dbReference>
<dbReference type="InterPro" id="IPR012910">
    <property type="entry name" value="Plug_dom"/>
</dbReference>
<dbReference type="SUPFAM" id="SSF49464">
    <property type="entry name" value="Carboxypeptidase regulatory domain-like"/>
    <property type="match status" value="1"/>
</dbReference>
<evidence type="ECO:0000256" key="5">
    <source>
        <dbReference type="ARBA" id="ARBA00023077"/>
    </source>
</evidence>
<evidence type="ECO:0000313" key="13">
    <source>
        <dbReference type="EMBL" id="RWU07523.1"/>
    </source>
</evidence>
<evidence type="ECO:0000256" key="3">
    <source>
        <dbReference type="ARBA" id="ARBA00022452"/>
    </source>
</evidence>
<dbReference type="SUPFAM" id="SSF56935">
    <property type="entry name" value="Porins"/>
    <property type="match status" value="1"/>
</dbReference>
<evidence type="ECO:0000256" key="6">
    <source>
        <dbReference type="ARBA" id="ARBA00023136"/>
    </source>
</evidence>
<organism evidence="13 14">
    <name type="scientific">Pedobacter chitinilyticus</name>
    <dbReference type="NCBI Taxonomy" id="2233776"/>
    <lineage>
        <taxon>Bacteria</taxon>
        <taxon>Pseudomonadati</taxon>
        <taxon>Bacteroidota</taxon>
        <taxon>Sphingobacteriia</taxon>
        <taxon>Sphingobacteriales</taxon>
        <taxon>Sphingobacteriaceae</taxon>
        <taxon>Pedobacter</taxon>
    </lineage>
</organism>